<dbReference type="GO" id="GO:0003729">
    <property type="term" value="F:mRNA binding"/>
    <property type="evidence" value="ECO:0000318"/>
    <property type="project" value="GO_Central"/>
</dbReference>
<dbReference type="AlphaFoldDB" id="T1EEJ8"/>
<evidence type="ECO:0000256" key="4">
    <source>
        <dbReference type="ARBA" id="ARBA00022806"/>
    </source>
</evidence>
<dbReference type="SMART" id="SM00490">
    <property type="entry name" value="HELICc"/>
    <property type="match status" value="1"/>
</dbReference>
<reference evidence="14" key="3">
    <citation type="submission" date="2015-06" db="UniProtKB">
        <authorList>
            <consortium name="EnsemblMetazoa"/>
        </authorList>
    </citation>
    <scope>IDENTIFICATION</scope>
</reference>
<proteinExistence type="inferred from homology"/>
<gene>
    <name evidence="14" type="primary">20195000</name>
    <name evidence="13" type="ORF">HELRODRAFT_108526</name>
</gene>
<dbReference type="PANTHER" id="PTHR47958">
    <property type="entry name" value="ATP-DEPENDENT RNA HELICASE DBP3"/>
    <property type="match status" value="1"/>
</dbReference>
<dbReference type="FunFam" id="3.40.50.300:FF:000397">
    <property type="entry name" value="Probable ATP-dependent RNA helicase DDX4"/>
    <property type="match status" value="1"/>
</dbReference>
<dbReference type="PROSITE" id="PS51192">
    <property type="entry name" value="HELICASE_ATP_BIND_1"/>
    <property type="match status" value="1"/>
</dbReference>
<dbReference type="eggNOG" id="KOG0335">
    <property type="taxonomic scope" value="Eukaryota"/>
</dbReference>
<name>T1EEJ8_HELRO</name>
<dbReference type="CTD" id="20195000"/>
<organism evidence="14 15">
    <name type="scientific">Helobdella robusta</name>
    <name type="common">Californian leech</name>
    <dbReference type="NCBI Taxonomy" id="6412"/>
    <lineage>
        <taxon>Eukaryota</taxon>
        <taxon>Metazoa</taxon>
        <taxon>Spiralia</taxon>
        <taxon>Lophotrochozoa</taxon>
        <taxon>Annelida</taxon>
        <taxon>Clitellata</taxon>
        <taxon>Hirudinea</taxon>
        <taxon>Rhynchobdellida</taxon>
        <taxon>Glossiphoniidae</taxon>
        <taxon>Helobdella</taxon>
    </lineage>
</organism>
<evidence type="ECO:0000256" key="8">
    <source>
        <dbReference type="RuleBase" id="RU000492"/>
    </source>
</evidence>
<feature type="region of interest" description="Disordered" evidence="9">
    <location>
        <begin position="469"/>
        <end position="508"/>
    </location>
</feature>
<dbReference type="InterPro" id="IPR014014">
    <property type="entry name" value="RNA_helicase_DEAD_Q_motif"/>
</dbReference>
<dbReference type="PROSITE" id="PS00039">
    <property type="entry name" value="DEAD_ATP_HELICASE"/>
    <property type="match status" value="1"/>
</dbReference>
<dbReference type="Pfam" id="PF00271">
    <property type="entry name" value="Helicase_C"/>
    <property type="match status" value="1"/>
</dbReference>
<dbReference type="STRING" id="6412.T1EEJ8"/>
<dbReference type="GO" id="GO:0003724">
    <property type="term" value="F:RNA helicase activity"/>
    <property type="evidence" value="ECO:0000318"/>
    <property type="project" value="GO_Central"/>
</dbReference>
<dbReference type="GO" id="GO:0043186">
    <property type="term" value="C:P granule"/>
    <property type="evidence" value="ECO:0000318"/>
    <property type="project" value="GO_Central"/>
</dbReference>
<feature type="domain" description="DEAD-box RNA helicase Q" evidence="12">
    <location>
        <begin position="65"/>
        <end position="93"/>
    </location>
</feature>
<dbReference type="EC" id="3.6.4.13" evidence="1"/>
<evidence type="ECO:0000313" key="14">
    <source>
        <dbReference type="EnsemblMetazoa" id="HelroP108526"/>
    </source>
</evidence>
<dbReference type="GO" id="GO:0016787">
    <property type="term" value="F:hydrolase activity"/>
    <property type="evidence" value="ECO:0007669"/>
    <property type="project" value="UniProtKB-KW"/>
</dbReference>
<evidence type="ECO:0000259" key="11">
    <source>
        <dbReference type="PROSITE" id="PS51194"/>
    </source>
</evidence>
<keyword evidence="5 8" id="KW-0067">ATP-binding</keyword>
<feature type="short sequence motif" description="Q motif" evidence="7">
    <location>
        <begin position="65"/>
        <end position="93"/>
    </location>
</feature>
<dbReference type="RefSeq" id="XP_009030586.1">
    <property type="nucleotide sequence ID" value="XM_009032338.1"/>
</dbReference>
<dbReference type="OMA" id="NESIMMG"/>
<evidence type="ECO:0000256" key="7">
    <source>
        <dbReference type="PROSITE-ProRule" id="PRU00552"/>
    </source>
</evidence>
<evidence type="ECO:0000313" key="15">
    <source>
        <dbReference type="Proteomes" id="UP000015101"/>
    </source>
</evidence>
<dbReference type="GO" id="GO:0005634">
    <property type="term" value="C:nucleus"/>
    <property type="evidence" value="ECO:0000318"/>
    <property type="project" value="GO_Central"/>
</dbReference>
<dbReference type="Pfam" id="PF00270">
    <property type="entry name" value="DEAD"/>
    <property type="match status" value="1"/>
</dbReference>
<dbReference type="GO" id="GO:0030154">
    <property type="term" value="P:cell differentiation"/>
    <property type="evidence" value="ECO:0000318"/>
    <property type="project" value="GO_Central"/>
</dbReference>
<evidence type="ECO:0000313" key="13">
    <source>
        <dbReference type="EMBL" id="ESN91783.1"/>
    </source>
</evidence>
<evidence type="ECO:0000256" key="6">
    <source>
        <dbReference type="ARBA" id="ARBA00047984"/>
    </source>
</evidence>
<reference evidence="15" key="1">
    <citation type="submission" date="2012-12" db="EMBL/GenBank/DDBJ databases">
        <authorList>
            <person name="Hellsten U."/>
            <person name="Grimwood J."/>
            <person name="Chapman J.A."/>
            <person name="Shapiro H."/>
            <person name="Aerts A."/>
            <person name="Otillar R.P."/>
            <person name="Terry A.Y."/>
            <person name="Boore J.L."/>
            <person name="Simakov O."/>
            <person name="Marletaz F."/>
            <person name="Cho S.-J."/>
            <person name="Edsinger-Gonzales E."/>
            <person name="Havlak P."/>
            <person name="Kuo D.-H."/>
            <person name="Larsson T."/>
            <person name="Lv J."/>
            <person name="Arendt D."/>
            <person name="Savage R."/>
            <person name="Osoegawa K."/>
            <person name="de Jong P."/>
            <person name="Lindberg D.R."/>
            <person name="Seaver E.C."/>
            <person name="Weisblat D.A."/>
            <person name="Putnam N.H."/>
            <person name="Grigoriev I.V."/>
            <person name="Rokhsar D.S."/>
        </authorList>
    </citation>
    <scope>NUCLEOTIDE SEQUENCE</scope>
</reference>
<dbReference type="CDD" id="cd18787">
    <property type="entry name" value="SF2_C_DEAD"/>
    <property type="match status" value="1"/>
</dbReference>
<dbReference type="InterPro" id="IPR011545">
    <property type="entry name" value="DEAD/DEAH_box_helicase_dom"/>
</dbReference>
<dbReference type="SMART" id="SM00487">
    <property type="entry name" value="DEXDc"/>
    <property type="match status" value="1"/>
</dbReference>
<dbReference type="GeneID" id="20195000"/>
<dbReference type="FunFam" id="3.40.50.300:FF:000008">
    <property type="entry name" value="ATP-dependent RNA helicase RhlB"/>
    <property type="match status" value="1"/>
</dbReference>
<dbReference type="InterPro" id="IPR000629">
    <property type="entry name" value="RNA-helicase_DEAD-box_CS"/>
</dbReference>
<dbReference type="PROSITE" id="PS51194">
    <property type="entry name" value="HELICASE_CTER"/>
    <property type="match status" value="1"/>
</dbReference>
<comment type="similarity">
    <text evidence="8">Belongs to the DEAD box helicase family.</text>
</comment>
<protein>
    <recommendedName>
        <fullName evidence="1">RNA helicase</fullName>
        <ecNumber evidence="1">3.6.4.13</ecNumber>
    </recommendedName>
</protein>
<sequence>MRTHFLLANNAGVDGKKPPTTYVPPEQTLDENQMFESICKGINFDKYEDIPVDCTGQNPPQNPISSFEDCAIHATLKSNVVKAKYDRPTPIQKWSIPTILLGRDLMACAQTGSGKTAGFLLPVLTGMLERGIEGSPFTELQEPQAIVIGPTRELVAQIYKEAYKFSLNTRIRPVVVYGGVSVSHQLHEIEKGAHIVIATPGRLIDFINREKIGLSKVKYLVLDEADRMLDMGFKDDITKICCRMGMPDKFNRQTLMFSATFPSEIQQIAHQLLNDYIFITVGMVGGANQDIIQNIELVENKEKQEKLLSILKNQNSEERTLIFVEKKKMTDFLALVLCQHNLPATSIHGDREQREREEALAYFKSGKTPILVATSVASRGLDIPGVNHVINYDLPASIDEYVHRIGRTGRCGNIGQATSFFNPSNDSQLARPLVKILSEASQEVPHWLEEQSGLSSGLGGFEGQSEERVDLRKNGNIQIADSTKEQSIFPSNNFEAPSGDFGVEESWE</sequence>
<dbReference type="HOGENOM" id="CLU_003041_1_5_1"/>
<reference evidence="13 15" key="2">
    <citation type="journal article" date="2013" name="Nature">
        <title>Insights into bilaterian evolution from three spiralian genomes.</title>
        <authorList>
            <person name="Simakov O."/>
            <person name="Marletaz F."/>
            <person name="Cho S.J."/>
            <person name="Edsinger-Gonzales E."/>
            <person name="Havlak P."/>
            <person name="Hellsten U."/>
            <person name="Kuo D.H."/>
            <person name="Larsson T."/>
            <person name="Lv J."/>
            <person name="Arendt D."/>
            <person name="Savage R."/>
            <person name="Osoegawa K."/>
            <person name="de Jong P."/>
            <person name="Grimwood J."/>
            <person name="Chapman J.A."/>
            <person name="Shapiro H."/>
            <person name="Aerts A."/>
            <person name="Otillar R.P."/>
            <person name="Terry A.Y."/>
            <person name="Boore J.L."/>
            <person name="Grigoriev I.V."/>
            <person name="Lindberg D.R."/>
            <person name="Seaver E.C."/>
            <person name="Weisblat D.A."/>
            <person name="Putnam N.H."/>
            <person name="Rokhsar D.S."/>
        </authorList>
    </citation>
    <scope>NUCLEOTIDE SEQUENCE</scope>
</reference>
<dbReference type="OrthoDB" id="196131at2759"/>
<dbReference type="KEGG" id="hro:HELRODRAFT_108526"/>
<evidence type="ECO:0000256" key="2">
    <source>
        <dbReference type="ARBA" id="ARBA00022741"/>
    </source>
</evidence>
<dbReference type="EMBL" id="AMQM01002190">
    <property type="status" value="NOT_ANNOTATED_CDS"/>
    <property type="molecule type" value="Genomic_DNA"/>
</dbReference>
<dbReference type="InterPro" id="IPR027417">
    <property type="entry name" value="P-loop_NTPase"/>
</dbReference>
<evidence type="ECO:0000259" key="12">
    <source>
        <dbReference type="PROSITE" id="PS51195"/>
    </source>
</evidence>
<keyword evidence="2 8" id="KW-0547">Nucleotide-binding</keyword>
<dbReference type="EnsemblMetazoa" id="HelroT108526">
    <property type="protein sequence ID" value="HelroP108526"/>
    <property type="gene ID" value="HelroG108526"/>
</dbReference>
<dbReference type="InterPro" id="IPR001650">
    <property type="entry name" value="Helicase_C-like"/>
</dbReference>
<feature type="compositionally biased region" description="Polar residues" evidence="9">
    <location>
        <begin position="475"/>
        <end position="495"/>
    </location>
</feature>
<dbReference type="SUPFAM" id="SSF52540">
    <property type="entry name" value="P-loop containing nucleoside triphosphate hydrolases"/>
    <property type="match status" value="1"/>
</dbReference>
<comment type="catalytic activity">
    <reaction evidence="6">
        <text>ATP + H2O = ADP + phosphate + H(+)</text>
        <dbReference type="Rhea" id="RHEA:13065"/>
        <dbReference type="ChEBI" id="CHEBI:15377"/>
        <dbReference type="ChEBI" id="CHEBI:15378"/>
        <dbReference type="ChEBI" id="CHEBI:30616"/>
        <dbReference type="ChEBI" id="CHEBI:43474"/>
        <dbReference type="ChEBI" id="CHEBI:456216"/>
        <dbReference type="EC" id="3.6.4.13"/>
    </reaction>
</comment>
<dbReference type="GO" id="GO:0007281">
    <property type="term" value="P:germ cell development"/>
    <property type="evidence" value="ECO:0000318"/>
    <property type="project" value="GO_Central"/>
</dbReference>
<keyword evidence="3 8" id="KW-0378">Hydrolase</keyword>
<dbReference type="InterPro" id="IPR014001">
    <property type="entry name" value="Helicase_ATP-bd"/>
</dbReference>
<feature type="domain" description="Helicase C-terminal" evidence="11">
    <location>
        <begin position="303"/>
        <end position="452"/>
    </location>
</feature>
<dbReference type="EMBL" id="KB097700">
    <property type="protein sequence ID" value="ESN91783.1"/>
    <property type="molecule type" value="Genomic_DNA"/>
</dbReference>
<dbReference type="Gene3D" id="3.40.50.300">
    <property type="entry name" value="P-loop containing nucleotide triphosphate hydrolases"/>
    <property type="match status" value="2"/>
</dbReference>
<evidence type="ECO:0000259" key="10">
    <source>
        <dbReference type="PROSITE" id="PS51192"/>
    </source>
</evidence>
<dbReference type="InParanoid" id="T1EEJ8"/>
<evidence type="ECO:0000256" key="3">
    <source>
        <dbReference type="ARBA" id="ARBA00022801"/>
    </source>
</evidence>
<dbReference type="PROSITE" id="PS51195">
    <property type="entry name" value="Q_MOTIF"/>
    <property type="match status" value="1"/>
</dbReference>
<evidence type="ECO:0000256" key="5">
    <source>
        <dbReference type="ARBA" id="ARBA00022840"/>
    </source>
</evidence>
<dbReference type="GO" id="GO:0007276">
    <property type="term" value="P:gamete generation"/>
    <property type="evidence" value="ECO:0000318"/>
    <property type="project" value="GO_Central"/>
</dbReference>
<evidence type="ECO:0000256" key="9">
    <source>
        <dbReference type="SAM" id="MobiDB-lite"/>
    </source>
</evidence>
<dbReference type="GO" id="GO:0005524">
    <property type="term" value="F:ATP binding"/>
    <property type="evidence" value="ECO:0007669"/>
    <property type="project" value="UniProtKB-KW"/>
</dbReference>
<keyword evidence="4 8" id="KW-0347">Helicase</keyword>
<evidence type="ECO:0000256" key="1">
    <source>
        <dbReference type="ARBA" id="ARBA00012552"/>
    </source>
</evidence>
<dbReference type="Proteomes" id="UP000015101">
    <property type="component" value="Unassembled WGS sequence"/>
</dbReference>
<keyword evidence="15" id="KW-1185">Reference proteome</keyword>
<accession>T1EEJ8</accession>
<feature type="domain" description="Helicase ATP-binding" evidence="10">
    <location>
        <begin position="96"/>
        <end position="279"/>
    </location>
</feature>